<dbReference type="Pfam" id="PF07786">
    <property type="entry name" value="HGSNAT_cat"/>
    <property type="match status" value="1"/>
</dbReference>
<evidence type="ECO:0000313" key="4">
    <source>
        <dbReference type="Proteomes" id="UP000651482"/>
    </source>
</evidence>
<feature type="transmembrane region" description="Helical" evidence="1">
    <location>
        <begin position="213"/>
        <end position="235"/>
    </location>
</feature>
<feature type="transmembrane region" description="Helical" evidence="1">
    <location>
        <begin position="7"/>
        <end position="31"/>
    </location>
</feature>
<sequence>MDEIRGFAVFCMVFYHAFYTLAFLFEVPIAMTLLRFFRPLEPFFGGAFIFISGICSQLSRSNLKRGIKLVPIAVAITLVTAWIAPDSIIIFGVIHFFAASMILFSLLKPLFDRIPTIWGLIGCVLLYLMTMSIQKGIFAFAVHLPASLYQTDWLCPFGIYSPTFVSADYFPLFPWLFVFLFGTFLGRFAAAGQFPKFTYQSRVPFFSWLGRHALIIYVVHQPIIYGIAELLSLIFKK</sequence>
<organism evidence="3 4">
    <name type="scientific">Yeguia hominis</name>
    <dbReference type="NCBI Taxonomy" id="2763662"/>
    <lineage>
        <taxon>Bacteria</taxon>
        <taxon>Bacillati</taxon>
        <taxon>Bacillota</taxon>
        <taxon>Clostridia</taxon>
        <taxon>Eubacteriales</taxon>
        <taxon>Yeguiaceae</taxon>
        <taxon>Yeguia</taxon>
    </lineage>
</organism>
<keyword evidence="1" id="KW-0812">Transmembrane</keyword>
<dbReference type="Proteomes" id="UP000651482">
    <property type="component" value="Unassembled WGS sequence"/>
</dbReference>
<name>A0A926DBN2_9FIRM</name>
<gene>
    <name evidence="3" type="ORF">IAG03_08380</name>
</gene>
<evidence type="ECO:0000313" key="3">
    <source>
        <dbReference type="EMBL" id="MBC8534015.1"/>
    </source>
</evidence>
<protein>
    <submittedName>
        <fullName evidence="3">DUF1624 domain-containing protein</fullName>
    </submittedName>
</protein>
<proteinExistence type="predicted"/>
<feature type="transmembrane region" description="Helical" evidence="1">
    <location>
        <begin position="89"/>
        <end position="107"/>
    </location>
</feature>
<keyword evidence="1" id="KW-1133">Transmembrane helix</keyword>
<dbReference type="AlphaFoldDB" id="A0A926DBN2"/>
<dbReference type="InterPro" id="IPR012429">
    <property type="entry name" value="HGSNAT_cat"/>
</dbReference>
<keyword evidence="1" id="KW-0472">Membrane</keyword>
<evidence type="ECO:0000259" key="2">
    <source>
        <dbReference type="Pfam" id="PF07786"/>
    </source>
</evidence>
<accession>A0A926DBN2</accession>
<feature type="transmembrane region" description="Helical" evidence="1">
    <location>
        <begin position="172"/>
        <end position="192"/>
    </location>
</feature>
<feature type="domain" description="Heparan-alpha-glucosaminide N-acetyltransferase catalytic" evidence="2">
    <location>
        <begin position="2"/>
        <end position="222"/>
    </location>
</feature>
<feature type="transmembrane region" description="Helical" evidence="1">
    <location>
        <begin position="119"/>
        <end position="144"/>
    </location>
</feature>
<feature type="transmembrane region" description="Helical" evidence="1">
    <location>
        <begin position="43"/>
        <end position="59"/>
    </location>
</feature>
<comment type="caution">
    <text evidence="3">The sequence shown here is derived from an EMBL/GenBank/DDBJ whole genome shotgun (WGS) entry which is preliminary data.</text>
</comment>
<evidence type="ECO:0000256" key="1">
    <source>
        <dbReference type="SAM" id="Phobius"/>
    </source>
</evidence>
<feature type="transmembrane region" description="Helical" evidence="1">
    <location>
        <begin position="66"/>
        <end position="83"/>
    </location>
</feature>
<dbReference type="EMBL" id="JACRSN010000011">
    <property type="protein sequence ID" value="MBC8534015.1"/>
    <property type="molecule type" value="Genomic_DNA"/>
</dbReference>
<reference evidence="3" key="1">
    <citation type="submission" date="2020-08" db="EMBL/GenBank/DDBJ databases">
        <title>Genome public.</title>
        <authorList>
            <person name="Liu C."/>
            <person name="Sun Q."/>
        </authorList>
    </citation>
    <scope>NUCLEOTIDE SEQUENCE</scope>
    <source>
        <strain evidence="3">NSJ-40</strain>
    </source>
</reference>
<keyword evidence="4" id="KW-1185">Reference proteome</keyword>